<keyword evidence="1" id="KW-0808">Transferase</keyword>
<proteinExistence type="predicted"/>
<evidence type="ECO:0000313" key="1">
    <source>
        <dbReference type="EMBL" id="NYT47392.1"/>
    </source>
</evidence>
<gene>
    <name evidence="1" type="ORF">H0A75_07295</name>
</gene>
<name>A0A7Z0SE55_9GAMM</name>
<comment type="caution">
    <text evidence="1">The sequence shown here is derived from an EMBL/GenBank/DDBJ whole genome shotgun (WGS) entry which is preliminary data.</text>
</comment>
<reference evidence="1 2" key="1">
    <citation type="submission" date="2020-05" db="EMBL/GenBank/DDBJ databases">
        <title>Horizontal transmission and recombination maintain forever young bacterial symbiont genomes.</title>
        <authorList>
            <person name="Russell S.L."/>
            <person name="Pepper-Tunick E."/>
            <person name="Svedberg J."/>
            <person name="Byrne A."/>
            <person name="Ruelas Castillo J."/>
            <person name="Vollmers C."/>
            <person name="Beinart R.A."/>
            <person name="Corbett-Detig R."/>
        </authorList>
    </citation>
    <scope>NUCLEOTIDE SEQUENCE [LARGE SCALE GENOMIC DNA]</scope>
    <source>
        <strain evidence="1">4727-3</strain>
    </source>
</reference>
<dbReference type="Proteomes" id="UP000537890">
    <property type="component" value="Unassembled WGS sequence"/>
</dbReference>
<sequence length="156" mass="17645">MTTALAIEKASDARINEVAQLGKQVMPFDLNQTLHVFSKVEDGGVQQVIAKNPENALQIKLIREHLSKIASDFKQTNFSDPEKIHGKDMPGLEALRSAESSEITITYREIPEGAEITYITGNPDLITAIHQWFDAQLRDHDRHATMHRSHHQMHNQ</sequence>
<dbReference type="GO" id="GO:0016740">
    <property type="term" value="F:transferase activity"/>
    <property type="evidence" value="ECO:0007669"/>
    <property type="project" value="UniProtKB-KW"/>
</dbReference>
<evidence type="ECO:0000313" key="2">
    <source>
        <dbReference type="Proteomes" id="UP000537890"/>
    </source>
</evidence>
<organism evidence="1 2">
    <name type="scientific">Candidatus Methanofishera endochildressiae</name>
    <dbReference type="NCBI Taxonomy" id="2738884"/>
    <lineage>
        <taxon>Bacteria</taxon>
        <taxon>Pseudomonadati</taxon>
        <taxon>Pseudomonadota</taxon>
        <taxon>Gammaproteobacteria</taxon>
        <taxon>Candidatus Methanofishera</taxon>
    </lineage>
</organism>
<accession>A0A7Z0SE55</accession>
<dbReference type="EMBL" id="JACCHS010000142">
    <property type="protein sequence ID" value="NYT47392.1"/>
    <property type="molecule type" value="Genomic_DNA"/>
</dbReference>
<protein>
    <submittedName>
        <fullName evidence="1">Aspartate carbamoyltransferase</fullName>
    </submittedName>
</protein>
<dbReference type="AlphaFoldDB" id="A0A7Z0SE55"/>